<evidence type="ECO:0000313" key="2">
    <source>
        <dbReference type="EMBL" id="WNE94200.1"/>
    </source>
</evidence>
<evidence type="ECO:0000256" key="1">
    <source>
        <dbReference type="SAM" id="MobiDB-lite"/>
    </source>
</evidence>
<organism evidence="2 3">
    <name type="scientific">Streptomyces luomodiensis</name>
    <dbReference type="NCBI Taxonomy" id="3026192"/>
    <lineage>
        <taxon>Bacteria</taxon>
        <taxon>Bacillati</taxon>
        <taxon>Actinomycetota</taxon>
        <taxon>Actinomycetes</taxon>
        <taxon>Kitasatosporales</taxon>
        <taxon>Streptomycetaceae</taxon>
        <taxon>Streptomyces</taxon>
    </lineage>
</organism>
<protein>
    <recommendedName>
        <fullName evidence="4">Phosphodiesterase</fullName>
    </recommendedName>
</protein>
<dbReference type="Proteomes" id="UP001305606">
    <property type="component" value="Chromosome"/>
</dbReference>
<keyword evidence="3" id="KW-1185">Reference proteome</keyword>
<evidence type="ECO:0000313" key="3">
    <source>
        <dbReference type="Proteomes" id="UP001305606"/>
    </source>
</evidence>
<name>A0ABY9UQK6_9ACTN</name>
<sequence length="244" mass="26723">MDERMRWMLGRTTRRPRLRFDGWIAGMGTSSGTRVVLGHWQRSPFGPFSDVMLERADGERLLLAPTRETADFIRDTYTFDTVRLVPVGVHVVGDTWTVTAGPLDLRFTTGRRRLLGCVLRAVPGGLAGRPAWSALMDWPARVLLPGVRTRGSTDAGHREWYGARDLLPIRTVSAAFEDTDLGGAAPVEPPVRFGFGSAPRKPALTRVTTTVALDSRCGPVARQSGQRAGGRHGGRWRGSVGHGR</sequence>
<reference evidence="2 3" key="1">
    <citation type="submission" date="2023-02" db="EMBL/GenBank/DDBJ databases">
        <title>Streptomyces sp. SCA4-21 with antifungal activity against Fusarium oxysporum f. sp. cubense, Streptomyces sp. SCA2-17 with antifungal activity against Fusarium oxysporum f. sp. cubense.</title>
        <authorList>
            <person name="Qi D."/>
        </authorList>
    </citation>
    <scope>NUCLEOTIDE SEQUENCE [LARGE SCALE GENOMIC DNA]</scope>
    <source>
        <strain evidence="2 3">SCA4-21</strain>
    </source>
</reference>
<dbReference type="EMBL" id="CP117522">
    <property type="protein sequence ID" value="WNE94200.1"/>
    <property type="molecule type" value="Genomic_DNA"/>
</dbReference>
<proteinExistence type="predicted"/>
<gene>
    <name evidence="2" type="ORF">PS467_02115</name>
</gene>
<evidence type="ECO:0008006" key="4">
    <source>
        <dbReference type="Google" id="ProtNLM"/>
    </source>
</evidence>
<feature type="region of interest" description="Disordered" evidence="1">
    <location>
        <begin position="220"/>
        <end position="244"/>
    </location>
</feature>
<accession>A0ABY9UQK6</accession>
<dbReference type="RefSeq" id="WP_311033688.1">
    <property type="nucleotide sequence ID" value="NZ_CP117522.1"/>
</dbReference>